<dbReference type="PANTHER" id="PTHR23303">
    <property type="entry name" value="CARBOXYPEPTIDASE REGULATORY REGION-CONTAINING"/>
    <property type="match status" value="1"/>
</dbReference>
<dbReference type="RefSeq" id="WP_344098987.1">
    <property type="nucleotide sequence ID" value="NZ_BAAANL010000001.1"/>
</dbReference>
<keyword evidence="2" id="KW-0964">Secreted</keyword>
<feature type="signal peptide" evidence="6">
    <location>
        <begin position="1"/>
        <end position="30"/>
    </location>
</feature>
<keyword evidence="9" id="KW-1185">Reference proteome</keyword>
<dbReference type="PANTHER" id="PTHR23303:SF15">
    <property type="entry name" value="COLOSSIN-A"/>
    <property type="match status" value="1"/>
</dbReference>
<feature type="compositionally biased region" description="Basic and acidic residues" evidence="4">
    <location>
        <begin position="1359"/>
        <end position="1369"/>
    </location>
</feature>
<keyword evidence="5" id="KW-0472">Membrane</keyword>
<dbReference type="InterPro" id="IPR013783">
    <property type="entry name" value="Ig-like_fold"/>
</dbReference>
<dbReference type="Gene3D" id="2.60.40.10">
    <property type="entry name" value="Immunoglobulins"/>
    <property type="match status" value="1"/>
</dbReference>
<reference evidence="8 9" key="1">
    <citation type="journal article" date="2019" name="Int. J. Syst. Evol. Microbiol.">
        <title>The Global Catalogue of Microorganisms (GCM) 10K type strain sequencing project: providing services to taxonomists for standard genome sequencing and annotation.</title>
        <authorList>
            <consortium name="The Broad Institute Genomics Platform"/>
            <consortium name="The Broad Institute Genome Sequencing Center for Infectious Disease"/>
            <person name="Wu L."/>
            <person name="Ma J."/>
        </authorList>
    </citation>
    <scope>NUCLEOTIDE SEQUENCE [LARGE SCALE GENOMIC DNA]</scope>
    <source>
        <strain evidence="8 9">JCM 14326</strain>
    </source>
</reference>
<dbReference type="Pfam" id="PF17210">
    <property type="entry name" value="SdrD_B"/>
    <property type="match status" value="1"/>
</dbReference>
<feature type="region of interest" description="Disordered" evidence="4">
    <location>
        <begin position="1359"/>
        <end position="1384"/>
    </location>
</feature>
<feature type="region of interest" description="Disordered" evidence="4">
    <location>
        <begin position="609"/>
        <end position="629"/>
    </location>
</feature>
<keyword evidence="3 6" id="KW-0732">Signal</keyword>
<keyword evidence="5" id="KW-0812">Transmembrane</keyword>
<accession>A0ABN2N4G6</accession>
<feature type="compositionally biased region" description="Acidic residues" evidence="4">
    <location>
        <begin position="613"/>
        <end position="622"/>
    </location>
</feature>
<feature type="domain" description="SD-repeat containing protein B" evidence="7">
    <location>
        <begin position="538"/>
        <end position="648"/>
    </location>
</feature>
<comment type="caution">
    <text evidence="8">The sequence shown here is derived from an EMBL/GenBank/DDBJ whole genome shotgun (WGS) entry which is preliminary data.</text>
</comment>
<sequence length="1421" mass="143889">MRRRVAWRRAVAIGAGAALGVAGLSTPAMAVLDNYPDDPAEAGASVLMSSVMEQELLGAATSDAGFPTNPGPNEGGLDVDLLGGQLLALGDIEIPVAQFIDFGQLGALSSVSEASSPLDGHAASGLIGPDGGLSLDSEEADWGTTTIDLLSVADAVGVGGITDQLVDRLDLELGAFGSEVIAEDGVFLDPDGGVTGPGQYIAGDASLWLHSPAIEDAAAQIHDLGGQVDTTVEDLANQVFDAAALAAALGVPGMPEPDCTIDSNMQENIVNAVVGEPLTSANQLITLDLSTGELEIHLEHLVEGGTDPWGGGDDAGLNGLPPNTEVINEGTYPQIAETVHELMEEAAQIMATAVQESLQSITFTCTFQGTGPLPGDVIDVTWGPFTLEDAVAGTFPAPVTNCAGPTAPALCLALVTAINTAGPVLSPVFASVYDFLISDEAAQVYELLINDIKTGLVTSTIGAALAPVFDVVQQFVSLQINHQETTTCALPDGTETIGSLEVSALSLGVMAGGTDLGRVGLGNSGVRVDACNLVAAGTIGDLVWDDANGDGIQDAGEPGVPDVTVNLLDAAEMQVGTTTTDADGAYLFTELPPGDYTVEFVAPDGTTFTTQDAGDDATDSDPDPATGLTGTVTLTADAPENLTVDAGLVPADPGVDPALSADPGEVVPGECTVVTGTGYTPNSTATVQLFDAEGNPVGDPIVVETDANGEFVTDLCVPEDAEPGDYTIIGTDDTTGLEGEAPLTVLPPTGIDPALSADPGEVVPGECTVVTGTGYTPNSTATVQLFDAEGNPVGDPIVVETDANGEFVTDLCVPEDAEPGDHTIIGTDDTTGLEAEAPLTIIPPDGVDPEIMADPDTVFPGDETVISGTGYTPDSTATVQLYDPEGNPVGDPIVVDTDENGEFSFPAVVQEDTVPGEYTIVGTDDTTGLEAEAPLTVLPPAGIDPSHVNDPAEVAAGDVTTVIGEGYTPDSTVTVQLVDAEGNPVGDPIVADTDADGSFTTPLTVPEGTEPGDGYATIVTDDTTGVQTEAPLEVLDGGGPGTPEPVLVADPDELPPGDCTMVTGTGYTPDSTATVQLFDAEGNPVGDPIVVDTDAEGGFTTEVCVPADAEPGDWTIVGTDDTSGIPAEAPITVTDGGADCSTSPPVLSTTTEVVMPGDEIDVTGTGFPAGVPTAVQLHDPEGNPVGEPVMVTPDETCAFELTLTIPEDAEPGVWEIVATPEDGSEGASVPVVVGGGDGEARELTAWFDHDVRTPGQEQTFRADGFEPGEAVTAMLHSSMLDLGEKTADENGEVWWTFTVPEGFDPGTHVGIATSVEQGDSAMATFDVPCPKCDGGDGDGDGNGHGDDCDHDGACGGHDGDGDGNGHGDGDGNGPGHDGDVDGDLAATGSDTAVLVAMSLLLLAAGATLIRRRQILARRSQA</sequence>
<dbReference type="InterPro" id="IPR051417">
    <property type="entry name" value="SDr/BOS_complex"/>
</dbReference>
<organism evidence="8 9">
    <name type="scientific">Myceligenerans crystallogenes</name>
    <dbReference type="NCBI Taxonomy" id="316335"/>
    <lineage>
        <taxon>Bacteria</taxon>
        <taxon>Bacillati</taxon>
        <taxon>Actinomycetota</taxon>
        <taxon>Actinomycetes</taxon>
        <taxon>Micrococcales</taxon>
        <taxon>Promicromonosporaceae</taxon>
        <taxon>Myceligenerans</taxon>
    </lineage>
</organism>
<evidence type="ECO:0000256" key="5">
    <source>
        <dbReference type="SAM" id="Phobius"/>
    </source>
</evidence>
<evidence type="ECO:0000256" key="6">
    <source>
        <dbReference type="SAM" id="SignalP"/>
    </source>
</evidence>
<dbReference type="InterPro" id="IPR047900">
    <property type="entry name" value="Choice_anch_G"/>
</dbReference>
<evidence type="ECO:0000256" key="4">
    <source>
        <dbReference type="SAM" id="MobiDB-lite"/>
    </source>
</evidence>
<evidence type="ECO:0000313" key="8">
    <source>
        <dbReference type="EMBL" id="GAA1850729.1"/>
    </source>
</evidence>
<keyword evidence="5" id="KW-1133">Transmembrane helix</keyword>
<dbReference type="InterPro" id="IPR033764">
    <property type="entry name" value="Sdr_B"/>
</dbReference>
<gene>
    <name evidence="8" type="ORF">GCM10009751_03950</name>
</gene>
<evidence type="ECO:0000256" key="1">
    <source>
        <dbReference type="ARBA" id="ARBA00004613"/>
    </source>
</evidence>
<dbReference type="SUPFAM" id="SSF117074">
    <property type="entry name" value="Hypothetical protein PA1324"/>
    <property type="match status" value="1"/>
</dbReference>
<feature type="chain" id="PRO_5045115575" description="SD-repeat containing protein B domain-containing protein" evidence="6">
    <location>
        <begin position="31"/>
        <end position="1421"/>
    </location>
</feature>
<protein>
    <recommendedName>
        <fullName evidence="7">SD-repeat containing protein B domain-containing protein</fullName>
    </recommendedName>
</protein>
<dbReference type="EMBL" id="BAAANL010000001">
    <property type="protein sequence ID" value="GAA1850729.1"/>
    <property type="molecule type" value="Genomic_DNA"/>
</dbReference>
<evidence type="ECO:0000313" key="9">
    <source>
        <dbReference type="Proteomes" id="UP001501094"/>
    </source>
</evidence>
<evidence type="ECO:0000256" key="2">
    <source>
        <dbReference type="ARBA" id="ARBA00022525"/>
    </source>
</evidence>
<evidence type="ECO:0000256" key="3">
    <source>
        <dbReference type="ARBA" id="ARBA00022729"/>
    </source>
</evidence>
<dbReference type="Proteomes" id="UP001501094">
    <property type="component" value="Unassembled WGS sequence"/>
</dbReference>
<name>A0ABN2N4G6_9MICO</name>
<comment type="subcellular location">
    <subcellularLocation>
        <location evidence="1">Secreted</location>
    </subcellularLocation>
</comment>
<feature type="transmembrane region" description="Helical" evidence="5">
    <location>
        <begin position="1391"/>
        <end position="1409"/>
    </location>
</feature>
<proteinExistence type="predicted"/>
<dbReference type="NCBIfam" id="NF033766">
    <property type="entry name" value="choice_anch_G"/>
    <property type="match status" value="1"/>
</dbReference>
<evidence type="ECO:0000259" key="7">
    <source>
        <dbReference type="Pfam" id="PF17210"/>
    </source>
</evidence>